<sequence length="307" mass="35974">MGRKKKTAGKHSYVNRRYKDSLFRMLFSDRQALLSLYNAVNQTAYKDPSALEIMTIEDVIYVGIKNDLAFLIDCRLNLYEAQSTRNPNMPLRGVFYFSQVYQGYVNRNGLNIFSEKQIRLPVPRYLVLYNGTKEEPDRQILRLSDAFDHPEEACLECTAVMLNINAGHNSRIMKQCRTLYEYAVLVDTVRNYLNIRGIPREQAVDEAVRECIRRGILVDFLKKHRAEVKNVILTEYDREAHIRAEKKESWEDGVAEERERLLRSAIRVQRKKGQKEADIISFLAECFELSEEEARECYQRITQEEIL</sequence>
<organism evidence="1 2">
    <name type="scientific">Candidatus Pullilachnospira stercoravium</name>
    <dbReference type="NCBI Taxonomy" id="2840913"/>
    <lineage>
        <taxon>Bacteria</taxon>
        <taxon>Bacillati</taxon>
        <taxon>Bacillota</taxon>
        <taxon>Clostridia</taxon>
        <taxon>Lachnospirales</taxon>
        <taxon>Lachnospiraceae</taxon>
        <taxon>Lachnospiraceae incertae sedis</taxon>
        <taxon>Candidatus Pullilachnospira</taxon>
    </lineage>
</organism>
<dbReference type="EMBL" id="DVON01000206">
    <property type="protein sequence ID" value="HIV13439.1"/>
    <property type="molecule type" value="Genomic_DNA"/>
</dbReference>
<protein>
    <recommendedName>
        <fullName evidence="3">Transposase, YhgA-like</fullName>
    </recommendedName>
</protein>
<gene>
    <name evidence="1" type="ORF">IAA63_09920</name>
</gene>
<dbReference type="AlphaFoldDB" id="A0A9D1T713"/>
<comment type="caution">
    <text evidence="1">The sequence shown here is derived from an EMBL/GenBank/DDBJ whole genome shotgun (WGS) entry which is preliminary data.</text>
</comment>
<evidence type="ECO:0000313" key="2">
    <source>
        <dbReference type="Proteomes" id="UP000886723"/>
    </source>
</evidence>
<reference evidence="1" key="1">
    <citation type="submission" date="2020-10" db="EMBL/GenBank/DDBJ databases">
        <authorList>
            <person name="Gilroy R."/>
        </authorList>
    </citation>
    <scope>NUCLEOTIDE SEQUENCE</scope>
    <source>
        <strain evidence="1">ChiBcec2-4451</strain>
    </source>
</reference>
<evidence type="ECO:0008006" key="3">
    <source>
        <dbReference type="Google" id="ProtNLM"/>
    </source>
</evidence>
<reference evidence="1" key="2">
    <citation type="journal article" date="2021" name="PeerJ">
        <title>Extensive microbial diversity within the chicken gut microbiome revealed by metagenomics and culture.</title>
        <authorList>
            <person name="Gilroy R."/>
            <person name="Ravi A."/>
            <person name="Getino M."/>
            <person name="Pursley I."/>
            <person name="Horton D.L."/>
            <person name="Alikhan N.F."/>
            <person name="Baker D."/>
            <person name="Gharbi K."/>
            <person name="Hall N."/>
            <person name="Watson M."/>
            <person name="Adriaenssens E.M."/>
            <person name="Foster-Nyarko E."/>
            <person name="Jarju S."/>
            <person name="Secka A."/>
            <person name="Antonio M."/>
            <person name="Oren A."/>
            <person name="Chaudhuri R.R."/>
            <person name="La Ragione R."/>
            <person name="Hildebrand F."/>
            <person name="Pallen M.J."/>
        </authorList>
    </citation>
    <scope>NUCLEOTIDE SEQUENCE</scope>
    <source>
        <strain evidence="1">ChiBcec2-4451</strain>
    </source>
</reference>
<name>A0A9D1T713_9FIRM</name>
<accession>A0A9D1T713</accession>
<dbReference type="Proteomes" id="UP000886723">
    <property type="component" value="Unassembled WGS sequence"/>
</dbReference>
<proteinExistence type="predicted"/>
<evidence type="ECO:0000313" key="1">
    <source>
        <dbReference type="EMBL" id="HIV13439.1"/>
    </source>
</evidence>